<proteinExistence type="predicted"/>
<evidence type="ECO:0000313" key="2">
    <source>
        <dbReference type="Proteomes" id="UP000257109"/>
    </source>
</evidence>
<protein>
    <submittedName>
        <fullName evidence="1">Uncharacterized protein</fullName>
    </submittedName>
</protein>
<reference evidence="1" key="1">
    <citation type="submission" date="2018-05" db="EMBL/GenBank/DDBJ databases">
        <title>Draft genome of Mucuna pruriens seed.</title>
        <authorList>
            <person name="Nnadi N.E."/>
            <person name="Vos R."/>
            <person name="Hasami M.H."/>
            <person name="Devisetty U.K."/>
            <person name="Aguiy J.C."/>
        </authorList>
    </citation>
    <scope>NUCLEOTIDE SEQUENCE [LARGE SCALE GENOMIC DNA]</scope>
    <source>
        <strain evidence="1">JCA_2017</strain>
    </source>
</reference>
<organism evidence="1 2">
    <name type="scientific">Mucuna pruriens</name>
    <name type="common">Velvet bean</name>
    <name type="synonym">Dolichos pruriens</name>
    <dbReference type="NCBI Taxonomy" id="157652"/>
    <lineage>
        <taxon>Eukaryota</taxon>
        <taxon>Viridiplantae</taxon>
        <taxon>Streptophyta</taxon>
        <taxon>Embryophyta</taxon>
        <taxon>Tracheophyta</taxon>
        <taxon>Spermatophyta</taxon>
        <taxon>Magnoliopsida</taxon>
        <taxon>eudicotyledons</taxon>
        <taxon>Gunneridae</taxon>
        <taxon>Pentapetalae</taxon>
        <taxon>rosids</taxon>
        <taxon>fabids</taxon>
        <taxon>Fabales</taxon>
        <taxon>Fabaceae</taxon>
        <taxon>Papilionoideae</taxon>
        <taxon>50 kb inversion clade</taxon>
        <taxon>NPAAA clade</taxon>
        <taxon>indigoferoid/millettioid clade</taxon>
        <taxon>Phaseoleae</taxon>
        <taxon>Mucuna</taxon>
    </lineage>
</organism>
<name>A0A371EIB2_MUCPR</name>
<evidence type="ECO:0000313" key="1">
    <source>
        <dbReference type="EMBL" id="RDX65788.1"/>
    </source>
</evidence>
<comment type="caution">
    <text evidence="1">The sequence shown here is derived from an EMBL/GenBank/DDBJ whole genome shotgun (WGS) entry which is preliminary data.</text>
</comment>
<dbReference type="EMBL" id="QJKJ01013734">
    <property type="protein sequence ID" value="RDX65788.1"/>
    <property type="molecule type" value="Genomic_DNA"/>
</dbReference>
<dbReference type="AlphaFoldDB" id="A0A371EIB2"/>
<feature type="non-terminal residue" evidence="1">
    <location>
        <position position="1"/>
    </location>
</feature>
<accession>A0A371EIB2</accession>
<gene>
    <name evidence="1" type="ORF">CR513_55526</name>
</gene>
<dbReference type="Proteomes" id="UP000257109">
    <property type="component" value="Unassembled WGS sequence"/>
</dbReference>
<keyword evidence="2" id="KW-1185">Reference proteome</keyword>
<sequence>MTRIQLTHAKFVNFGAPTTPPIPQDHWSFSKCPYTKLNTNDNWIPTFDSMGIGGVLRNLVYYVKRPHVSSTRDNLI</sequence>